<keyword evidence="4" id="KW-1185">Reference proteome</keyword>
<proteinExistence type="predicted"/>
<dbReference type="EMBL" id="JAGEOJ010000038">
    <property type="protein sequence ID" value="MBO2455521.1"/>
    <property type="molecule type" value="Genomic_DNA"/>
</dbReference>
<evidence type="ECO:0000313" key="3">
    <source>
        <dbReference type="EMBL" id="MBO2455521.1"/>
    </source>
</evidence>
<accession>A0A939PVF0</accession>
<dbReference type="RefSeq" id="WP_208263747.1">
    <property type="nucleotide sequence ID" value="NZ_JAGEOJ010000038.1"/>
</dbReference>
<dbReference type="Proteomes" id="UP000669179">
    <property type="component" value="Unassembled WGS sequence"/>
</dbReference>
<feature type="domain" description="TadE-like" evidence="2">
    <location>
        <begin position="8"/>
        <end position="50"/>
    </location>
</feature>
<dbReference type="NCBIfam" id="NF041390">
    <property type="entry name" value="TadE_Rv3655c"/>
    <property type="match status" value="1"/>
</dbReference>
<name>A0A939PVF0_9ACTN</name>
<reference evidence="3" key="1">
    <citation type="submission" date="2021-03" db="EMBL/GenBank/DDBJ databases">
        <authorList>
            <person name="Kanchanasin P."/>
            <person name="Saeng-In P."/>
            <person name="Phongsopitanun W."/>
            <person name="Yuki M."/>
            <person name="Kudo T."/>
            <person name="Ohkuma M."/>
            <person name="Tanasupawat S."/>
        </authorList>
    </citation>
    <scope>NUCLEOTIDE SEQUENCE</scope>
    <source>
        <strain evidence="3">GKU 128</strain>
    </source>
</reference>
<organism evidence="3 4">
    <name type="scientific">Actinomadura barringtoniae</name>
    <dbReference type="NCBI Taxonomy" id="1427535"/>
    <lineage>
        <taxon>Bacteria</taxon>
        <taxon>Bacillati</taxon>
        <taxon>Actinomycetota</taxon>
        <taxon>Actinomycetes</taxon>
        <taxon>Streptosporangiales</taxon>
        <taxon>Thermomonosporaceae</taxon>
        <taxon>Actinomadura</taxon>
    </lineage>
</organism>
<keyword evidence="1" id="KW-1133">Transmembrane helix</keyword>
<keyword evidence="1" id="KW-0472">Membrane</keyword>
<dbReference type="InterPro" id="IPR049790">
    <property type="entry name" value="Rv3655c/TadE"/>
</dbReference>
<sequence length="124" mass="12018">MKGRGDRGSATAEIAVALPGLVLIMVAALWGVMVASVQLACTDAARSGARAAARGESLATVREVVAHAVPSGAKVQASRDAETAEVVVTVQVNAPGPSGLPPITVSAHAAAATEPGAADAGPSG</sequence>
<protein>
    <submittedName>
        <fullName evidence="3">Pilus assembly protein</fullName>
    </submittedName>
</protein>
<feature type="transmembrane region" description="Helical" evidence="1">
    <location>
        <begin position="12"/>
        <end position="33"/>
    </location>
</feature>
<evidence type="ECO:0000259" key="2">
    <source>
        <dbReference type="Pfam" id="PF07811"/>
    </source>
</evidence>
<dbReference type="Pfam" id="PF07811">
    <property type="entry name" value="TadE"/>
    <property type="match status" value="1"/>
</dbReference>
<evidence type="ECO:0000256" key="1">
    <source>
        <dbReference type="SAM" id="Phobius"/>
    </source>
</evidence>
<gene>
    <name evidence="3" type="ORF">J4573_51185</name>
</gene>
<keyword evidence="1" id="KW-0812">Transmembrane</keyword>
<dbReference type="InterPro" id="IPR012495">
    <property type="entry name" value="TadE-like_dom"/>
</dbReference>
<dbReference type="AlphaFoldDB" id="A0A939PVF0"/>
<comment type="caution">
    <text evidence="3">The sequence shown here is derived from an EMBL/GenBank/DDBJ whole genome shotgun (WGS) entry which is preliminary data.</text>
</comment>
<evidence type="ECO:0000313" key="4">
    <source>
        <dbReference type="Proteomes" id="UP000669179"/>
    </source>
</evidence>